<dbReference type="SUPFAM" id="SSF88946">
    <property type="entry name" value="Sigma2 domain of RNA polymerase sigma factors"/>
    <property type="match status" value="1"/>
</dbReference>
<keyword evidence="9" id="KW-1185">Reference proteome</keyword>
<dbReference type="PANTHER" id="PTHR43133">
    <property type="entry name" value="RNA POLYMERASE ECF-TYPE SIGMA FACTO"/>
    <property type="match status" value="1"/>
</dbReference>
<dbReference type="GO" id="GO:0003677">
    <property type="term" value="F:DNA binding"/>
    <property type="evidence" value="ECO:0007669"/>
    <property type="project" value="UniProtKB-KW"/>
</dbReference>
<evidence type="ECO:0000256" key="1">
    <source>
        <dbReference type="ARBA" id="ARBA00010641"/>
    </source>
</evidence>
<keyword evidence="4" id="KW-0238">DNA-binding</keyword>
<evidence type="ECO:0000313" key="8">
    <source>
        <dbReference type="EMBL" id="GIE51628.1"/>
    </source>
</evidence>
<evidence type="ECO:0000256" key="3">
    <source>
        <dbReference type="ARBA" id="ARBA00023082"/>
    </source>
</evidence>
<dbReference type="CDD" id="cd06171">
    <property type="entry name" value="Sigma70_r4"/>
    <property type="match status" value="1"/>
</dbReference>
<dbReference type="Proteomes" id="UP000647172">
    <property type="component" value="Unassembled WGS sequence"/>
</dbReference>
<dbReference type="GO" id="GO:0006352">
    <property type="term" value="P:DNA-templated transcription initiation"/>
    <property type="evidence" value="ECO:0007669"/>
    <property type="project" value="InterPro"/>
</dbReference>
<evidence type="ECO:0000256" key="4">
    <source>
        <dbReference type="ARBA" id="ARBA00023125"/>
    </source>
</evidence>
<proteinExistence type="inferred from homology"/>
<protein>
    <submittedName>
        <fullName evidence="8">RNA polymerase sigma factor</fullName>
    </submittedName>
</protein>
<dbReference type="Gene3D" id="1.10.10.10">
    <property type="entry name" value="Winged helix-like DNA-binding domain superfamily/Winged helix DNA-binding domain"/>
    <property type="match status" value="1"/>
</dbReference>
<dbReference type="InterPro" id="IPR036388">
    <property type="entry name" value="WH-like_DNA-bd_sf"/>
</dbReference>
<reference evidence="8" key="1">
    <citation type="submission" date="2021-01" db="EMBL/GenBank/DDBJ databases">
        <title>Whole genome shotgun sequence of Actinoplanes nipponensis NBRC 14063.</title>
        <authorList>
            <person name="Komaki H."/>
            <person name="Tamura T."/>
        </authorList>
    </citation>
    <scope>NUCLEOTIDE SEQUENCE</scope>
    <source>
        <strain evidence="8">NBRC 14063</strain>
    </source>
</reference>
<dbReference type="PANTHER" id="PTHR43133:SF50">
    <property type="entry name" value="ECF RNA POLYMERASE SIGMA FACTOR SIGM"/>
    <property type="match status" value="1"/>
</dbReference>
<dbReference type="InterPro" id="IPR014284">
    <property type="entry name" value="RNA_pol_sigma-70_dom"/>
</dbReference>
<dbReference type="Pfam" id="PF04542">
    <property type="entry name" value="Sigma70_r2"/>
    <property type="match status" value="1"/>
</dbReference>
<dbReference type="Gene3D" id="1.10.1740.10">
    <property type="match status" value="1"/>
</dbReference>
<evidence type="ECO:0000313" key="9">
    <source>
        <dbReference type="Proteomes" id="UP000647172"/>
    </source>
</evidence>
<dbReference type="NCBIfam" id="TIGR02937">
    <property type="entry name" value="sigma70-ECF"/>
    <property type="match status" value="1"/>
</dbReference>
<dbReference type="Pfam" id="PF08281">
    <property type="entry name" value="Sigma70_r4_2"/>
    <property type="match status" value="1"/>
</dbReference>
<dbReference type="InterPro" id="IPR039425">
    <property type="entry name" value="RNA_pol_sigma-70-like"/>
</dbReference>
<organism evidence="8 9">
    <name type="scientific">Actinoplanes nipponensis</name>
    <dbReference type="NCBI Taxonomy" id="135950"/>
    <lineage>
        <taxon>Bacteria</taxon>
        <taxon>Bacillati</taxon>
        <taxon>Actinomycetota</taxon>
        <taxon>Actinomycetes</taxon>
        <taxon>Micromonosporales</taxon>
        <taxon>Micromonosporaceae</taxon>
        <taxon>Actinoplanes</taxon>
    </lineage>
</organism>
<evidence type="ECO:0000256" key="2">
    <source>
        <dbReference type="ARBA" id="ARBA00023015"/>
    </source>
</evidence>
<dbReference type="RefSeq" id="WP_203772343.1">
    <property type="nucleotide sequence ID" value="NZ_BAAAYJ010000099.1"/>
</dbReference>
<feature type="domain" description="RNA polymerase sigma factor 70 region 4 type 2" evidence="7">
    <location>
        <begin position="112"/>
        <end position="164"/>
    </location>
</feature>
<dbReference type="InterPro" id="IPR013249">
    <property type="entry name" value="RNA_pol_sigma70_r4_t2"/>
</dbReference>
<comment type="similarity">
    <text evidence="1">Belongs to the sigma-70 factor family. ECF subfamily.</text>
</comment>
<name>A0A919JJ01_9ACTN</name>
<keyword evidence="2" id="KW-0805">Transcription regulation</keyword>
<dbReference type="GO" id="GO:0016987">
    <property type="term" value="F:sigma factor activity"/>
    <property type="evidence" value="ECO:0007669"/>
    <property type="project" value="UniProtKB-KW"/>
</dbReference>
<sequence>MSSNDVVVIQADQTEFYRANVTWLLRAAYVRCGDRQWAEDLVQETFVRLFRNWSTGRTAIADRRGYAARTLLNCFRDDLRRRGARPPTDLVSDHEDRAAPAPVGDAEIDLEDQVRTAVRGLAPQQREVIYHYYYEDLSLTETARVMGIGPGSVHNYHSLAKKRLRTELAHLAPPTKERRDER</sequence>
<evidence type="ECO:0000259" key="6">
    <source>
        <dbReference type="Pfam" id="PF04542"/>
    </source>
</evidence>
<gene>
    <name evidence="8" type="ORF">Ani05nite_51620</name>
</gene>
<keyword evidence="5" id="KW-0804">Transcription</keyword>
<comment type="caution">
    <text evidence="8">The sequence shown here is derived from an EMBL/GenBank/DDBJ whole genome shotgun (WGS) entry which is preliminary data.</text>
</comment>
<dbReference type="InterPro" id="IPR013324">
    <property type="entry name" value="RNA_pol_sigma_r3/r4-like"/>
</dbReference>
<dbReference type="AlphaFoldDB" id="A0A919JJ01"/>
<accession>A0A919JJ01</accession>
<dbReference type="EMBL" id="BOMQ01000061">
    <property type="protein sequence ID" value="GIE51628.1"/>
    <property type="molecule type" value="Genomic_DNA"/>
</dbReference>
<dbReference type="InterPro" id="IPR013325">
    <property type="entry name" value="RNA_pol_sigma_r2"/>
</dbReference>
<feature type="domain" description="RNA polymerase sigma-70 region 2" evidence="6">
    <location>
        <begin position="16"/>
        <end position="83"/>
    </location>
</feature>
<dbReference type="SUPFAM" id="SSF88659">
    <property type="entry name" value="Sigma3 and sigma4 domains of RNA polymerase sigma factors"/>
    <property type="match status" value="1"/>
</dbReference>
<keyword evidence="3" id="KW-0731">Sigma factor</keyword>
<evidence type="ECO:0000259" key="7">
    <source>
        <dbReference type="Pfam" id="PF08281"/>
    </source>
</evidence>
<dbReference type="InterPro" id="IPR007627">
    <property type="entry name" value="RNA_pol_sigma70_r2"/>
</dbReference>
<evidence type="ECO:0000256" key="5">
    <source>
        <dbReference type="ARBA" id="ARBA00023163"/>
    </source>
</evidence>